<dbReference type="EMBL" id="KN822012">
    <property type="protein sequence ID" value="KIM67451.1"/>
    <property type="molecule type" value="Genomic_DNA"/>
</dbReference>
<dbReference type="Proteomes" id="UP000053989">
    <property type="component" value="Unassembled WGS sequence"/>
</dbReference>
<dbReference type="AlphaFoldDB" id="A0A0C3EHP3"/>
<name>A0A0C3EHP3_9AGAM</name>
<reference evidence="3" key="2">
    <citation type="submission" date="2015-01" db="EMBL/GenBank/DDBJ databases">
        <title>Evolutionary Origins and Diversification of the Mycorrhizal Mutualists.</title>
        <authorList>
            <consortium name="DOE Joint Genome Institute"/>
            <consortium name="Mycorrhizal Genomics Consortium"/>
            <person name="Kohler A."/>
            <person name="Kuo A."/>
            <person name="Nagy L.G."/>
            <person name="Floudas D."/>
            <person name="Copeland A."/>
            <person name="Barry K.W."/>
            <person name="Cichocki N."/>
            <person name="Veneault-Fourrey C."/>
            <person name="LaButti K."/>
            <person name="Lindquist E.A."/>
            <person name="Lipzen A."/>
            <person name="Lundell T."/>
            <person name="Morin E."/>
            <person name="Murat C."/>
            <person name="Riley R."/>
            <person name="Ohm R."/>
            <person name="Sun H."/>
            <person name="Tunlid A."/>
            <person name="Henrissat B."/>
            <person name="Grigoriev I.V."/>
            <person name="Hibbett D.S."/>
            <person name="Martin F."/>
        </authorList>
    </citation>
    <scope>NUCLEOTIDE SEQUENCE [LARGE SCALE GENOMIC DNA]</scope>
    <source>
        <strain evidence="3">Foug A</strain>
    </source>
</reference>
<proteinExistence type="predicted"/>
<protein>
    <submittedName>
        <fullName evidence="2">Uncharacterized protein</fullName>
    </submittedName>
</protein>
<dbReference type="HOGENOM" id="CLU_167039_1_0_1"/>
<evidence type="ECO:0000256" key="1">
    <source>
        <dbReference type="SAM" id="MobiDB-lite"/>
    </source>
</evidence>
<evidence type="ECO:0000313" key="2">
    <source>
        <dbReference type="EMBL" id="KIM67451.1"/>
    </source>
</evidence>
<organism evidence="2 3">
    <name type="scientific">Scleroderma citrinum Foug A</name>
    <dbReference type="NCBI Taxonomy" id="1036808"/>
    <lineage>
        <taxon>Eukaryota</taxon>
        <taxon>Fungi</taxon>
        <taxon>Dikarya</taxon>
        <taxon>Basidiomycota</taxon>
        <taxon>Agaricomycotina</taxon>
        <taxon>Agaricomycetes</taxon>
        <taxon>Agaricomycetidae</taxon>
        <taxon>Boletales</taxon>
        <taxon>Sclerodermatineae</taxon>
        <taxon>Sclerodermataceae</taxon>
        <taxon>Scleroderma</taxon>
    </lineage>
</organism>
<reference evidence="2 3" key="1">
    <citation type="submission" date="2014-04" db="EMBL/GenBank/DDBJ databases">
        <authorList>
            <consortium name="DOE Joint Genome Institute"/>
            <person name="Kuo A."/>
            <person name="Kohler A."/>
            <person name="Nagy L.G."/>
            <person name="Floudas D."/>
            <person name="Copeland A."/>
            <person name="Barry K.W."/>
            <person name="Cichocki N."/>
            <person name="Veneault-Fourrey C."/>
            <person name="LaButti K."/>
            <person name="Lindquist E.A."/>
            <person name="Lipzen A."/>
            <person name="Lundell T."/>
            <person name="Morin E."/>
            <person name="Murat C."/>
            <person name="Sun H."/>
            <person name="Tunlid A."/>
            <person name="Henrissat B."/>
            <person name="Grigoriev I.V."/>
            <person name="Hibbett D.S."/>
            <person name="Martin F."/>
            <person name="Nordberg H.P."/>
            <person name="Cantor M.N."/>
            <person name="Hua S.X."/>
        </authorList>
    </citation>
    <scope>NUCLEOTIDE SEQUENCE [LARGE SCALE GENOMIC DNA]</scope>
    <source>
        <strain evidence="2 3">Foug A</strain>
    </source>
</reference>
<keyword evidence="3" id="KW-1185">Reference proteome</keyword>
<dbReference type="InParanoid" id="A0A0C3EHP3"/>
<feature type="region of interest" description="Disordered" evidence="1">
    <location>
        <begin position="48"/>
        <end position="76"/>
    </location>
</feature>
<accession>A0A0C3EHP3</accession>
<gene>
    <name evidence="2" type="ORF">SCLCIDRAFT_20979</name>
</gene>
<sequence length="76" mass="9104">MEFLRLSKDTLVDWLLLPQVELVSNSEDNMEVAMAKVREQCWREEEVKRQEEEAKAEQRRQKEARKAEEVRKAEEA</sequence>
<evidence type="ECO:0000313" key="3">
    <source>
        <dbReference type="Proteomes" id="UP000053989"/>
    </source>
</evidence>